<evidence type="ECO:0000256" key="1">
    <source>
        <dbReference type="ARBA" id="ARBA00009981"/>
    </source>
</evidence>
<keyword evidence="4" id="KW-1185">Reference proteome</keyword>
<dbReference type="Gene3D" id="3.40.1620.10">
    <property type="entry name" value="YefM-like domain"/>
    <property type="match status" value="1"/>
</dbReference>
<dbReference type="InterPro" id="IPR036165">
    <property type="entry name" value="YefM-like_sf"/>
</dbReference>
<dbReference type="EMBL" id="FXAH01000021">
    <property type="protein sequence ID" value="SMF79794.1"/>
    <property type="molecule type" value="Genomic_DNA"/>
</dbReference>
<proteinExistence type="inferred from homology"/>
<evidence type="ECO:0000313" key="4">
    <source>
        <dbReference type="Proteomes" id="UP000192911"/>
    </source>
</evidence>
<dbReference type="AlphaFoldDB" id="A0A1X7H5C3"/>
<name>A0A1X7H5C3_TRICW</name>
<gene>
    <name evidence="3" type="ORF">SAMN06295900_121109</name>
</gene>
<organism evidence="3 4">
    <name type="scientific">Trinickia caryophylli</name>
    <name type="common">Paraburkholderia caryophylli</name>
    <dbReference type="NCBI Taxonomy" id="28094"/>
    <lineage>
        <taxon>Bacteria</taxon>
        <taxon>Pseudomonadati</taxon>
        <taxon>Pseudomonadota</taxon>
        <taxon>Betaproteobacteria</taxon>
        <taxon>Burkholderiales</taxon>
        <taxon>Burkholderiaceae</taxon>
        <taxon>Trinickia</taxon>
    </lineage>
</organism>
<dbReference type="InterPro" id="IPR006442">
    <property type="entry name" value="Antitoxin_Phd/YefM"/>
</dbReference>
<dbReference type="SUPFAM" id="SSF143120">
    <property type="entry name" value="YefM-like"/>
    <property type="match status" value="1"/>
</dbReference>
<dbReference type="NCBIfam" id="TIGR01552">
    <property type="entry name" value="phd_fam"/>
    <property type="match status" value="1"/>
</dbReference>
<dbReference type="Pfam" id="PF02604">
    <property type="entry name" value="PhdYeFM_antitox"/>
    <property type="match status" value="1"/>
</dbReference>
<comment type="function">
    <text evidence="2">Antitoxin component of a type II toxin-antitoxin (TA) system.</text>
</comment>
<evidence type="ECO:0000256" key="2">
    <source>
        <dbReference type="RuleBase" id="RU362080"/>
    </source>
</evidence>
<accession>A0A1X7H5C3</accession>
<dbReference type="Proteomes" id="UP000192911">
    <property type="component" value="Unassembled WGS sequence"/>
</dbReference>
<protein>
    <recommendedName>
        <fullName evidence="2">Antitoxin</fullName>
    </recommendedName>
</protein>
<comment type="similarity">
    <text evidence="1 2">Belongs to the phD/YefM antitoxin family.</text>
</comment>
<reference evidence="4" key="1">
    <citation type="submission" date="2017-04" db="EMBL/GenBank/DDBJ databases">
        <authorList>
            <person name="Varghese N."/>
            <person name="Submissions S."/>
        </authorList>
    </citation>
    <scope>NUCLEOTIDE SEQUENCE [LARGE SCALE GENOMIC DNA]</scope>
    <source>
        <strain evidence="4">Ballard 720</strain>
    </source>
</reference>
<evidence type="ECO:0000313" key="3">
    <source>
        <dbReference type="EMBL" id="SMF79794.1"/>
    </source>
</evidence>
<sequence length="66" mass="7519">MAAREFSKNPSKALREANDHPVMVTKYGQPIACLVSIEHWNDLIQEQRNRVLEERINEVPCVAQSG</sequence>